<keyword evidence="3" id="KW-1185">Reference proteome</keyword>
<keyword evidence="1" id="KW-0472">Membrane</keyword>
<feature type="transmembrane region" description="Helical" evidence="1">
    <location>
        <begin position="226"/>
        <end position="247"/>
    </location>
</feature>
<dbReference type="PANTHER" id="PTHR38785">
    <property type="entry name" value="HOMOLOG OF VIRK"/>
    <property type="match status" value="1"/>
</dbReference>
<dbReference type="EMBL" id="CP001016">
    <property type="protein sequence ID" value="ACB95526.1"/>
    <property type="molecule type" value="Genomic_DNA"/>
</dbReference>
<keyword evidence="1" id="KW-0812">Transmembrane</keyword>
<dbReference type="eggNOG" id="COG2990">
    <property type="taxonomic scope" value="Bacteria"/>
</dbReference>
<dbReference type="KEGG" id="bid:Bind_1902"/>
<gene>
    <name evidence="2" type="ordered locus">Bind_1902</name>
</gene>
<protein>
    <recommendedName>
        <fullName evidence="4">DUF535 domain-containing protein</fullName>
    </recommendedName>
</protein>
<dbReference type="OrthoDB" id="8417515at2"/>
<evidence type="ECO:0000256" key="1">
    <source>
        <dbReference type="SAM" id="Phobius"/>
    </source>
</evidence>
<evidence type="ECO:0000313" key="3">
    <source>
        <dbReference type="Proteomes" id="UP000001695"/>
    </source>
</evidence>
<accession>B2IEC8</accession>
<dbReference type="InterPro" id="IPR007488">
    <property type="entry name" value="DUF535"/>
</dbReference>
<reference evidence="3" key="1">
    <citation type="submission" date="2008-03" db="EMBL/GenBank/DDBJ databases">
        <title>Complete sequence of chromosome of Beijerinckia indica subsp. indica ATCC 9039.</title>
        <authorList>
            <consortium name="US DOE Joint Genome Institute"/>
            <person name="Copeland A."/>
            <person name="Lucas S."/>
            <person name="Lapidus A."/>
            <person name="Glavina del Rio T."/>
            <person name="Dalin E."/>
            <person name="Tice H."/>
            <person name="Bruce D."/>
            <person name="Goodwin L."/>
            <person name="Pitluck S."/>
            <person name="LaButti K."/>
            <person name="Schmutz J."/>
            <person name="Larimer F."/>
            <person name="Land M."/>
            <person name="Hauser L."/>
            <person name="Kyrpides N."/>
            <person name="Mikhailova N."/>
            <person name="Dunfield P.F."/>
            <person name="Dedysh S.N."/>
            <person name="Liesack W."/>
            <person name="Saw J.H."/>
            <person name="Alam M."/>
            <person name="Chen Y."/>
            <person name="Murrell J.C."/>
            <person name="Richardson P."/>
        </authorList>
    </citation>
    <scope>NUCLEOTIDE SEQUENCE [LARGE SCALE GENOMIC DNA]</scope>
    <source>
        <strain evidence="3">ATCC 9039 / DSM 1715 / NCIMB 8712</strain>
    </source>
</reference>
<dbReference type="Pfam" id="PF04393">
    <property type="entry name" value="DUF535"/>
    <property type="match status" value="1"/>
</dbReference>
<sequence>MTIVPMSEDKASSLFPGQVLLELFRHGLDPRREYTLRAGSLLTMAKCLAQAMRYPHWTREWLAFLKTFARAEDLPPAPLELVLKPLGTYAVHGLSVREHVAMLRGHYLFAARTMPRRLLLSLWADAGVELGYLRGKSGKIYRLKLDPARHCGKEGEYSLVFEDVEDGFVLARLTFLLTPQNGEALEPVALIGGLQGPSTIVGADWKDRKERIVSATRDLSGLRPKMVVFIALSAFAAACGVTSLHAVSNRTHIINADARYQRKRLRADYDGFWIERQGISDGFGFRMPLDLASKSERAAYKQQRASVVTLVDHLFAAS</sequence>
<dbReference type="HOGENOM" id="CLU_873369_0_0_5"/>
<keyword evidence="1" id="KW-1133">Transmembrane helix</keyword>
<name>B2IEC8_BEII9</name>
<dbReference type="GO" id="GO:0006974">
    <property type="term" value="P:DNA damage response"/>
    <property type="evidence" value="ECO:0007669"/>
    <property type="project" value="TreeGrafter"/>
</dbReference>
<dbReference type="AlphaFoldDB" id="B2IEC8"/>
<dbReference type="STRING" id="395963.Bind_1902"/>
<evidence type="ECO:0008006" key="4">
    <source>
        <dbReference type="Google" id="ProtNLM"/>
    </source>
</evidence>
<evidence type="ECO:0000313" key="2">
    <source>
        <dbReference type="EMBL" id="ACB95526.1"/>
    </source>
</evidence>
<organism evidence="2 3">
    <name type="scientific">Beijerinckia indica subsp. indica (strain ATCC 9039 / DSM 1715 / NCIMB 8712)</name>
    <dbReference type="NCBI Taxonomy" id="395963"/>
    <lineage>
        <taxon>Bacteria</taxon>
        <taxon>Pseudomonadati</taxon>
        <taxon>Pseudomonadota</taxon>
        <taxon>Alphaproteobacteria</taxon>
        <taxon>Hyphomicrobiales</taxon>
        <taxon>Beijerinckiaceae</taxon>
        <taxon>Beijerinckia</taxon>
    </lineage>
</organism>
<dbReference type="RefSeq" id="WP_012384883.1">
    <property type="nucleotide sequence ID" value="NC_010581.1"/>
</dbReference>
<dbReference type="PANTHER" id="PTHR38785:SF1">
    <property type="entry name" value="HOMOLOG OF VIRK"/>
    <property type="match status" value="1"/>
</dbReference>
<dbReference type="Proteomes" id="UP000001695">
    <property type="component" value="Chromosome"/>
</dbReference>
<reference evidence="2 3" key="2">
    <citation type="journal article" date="2010" name="J. Bacteriol.">
        <title>Complete genome sequence of Beijerinckia indica subsp. indica.</title>
        <authorList>
            <person name="Tamas I."/>
            <person name="Dedysh S.N."/>
            <person name="Liesack W."/>
            <person name="Stott M.B."/>
            <person name="Alam M."/>
            <person name="Murrell J.C."/>
            <person name="Dunfield P.F."/>
        </authorList>
    </citation>
    <scope>NUCLEOTIDE SEQUENCE [LARGE SCALE GENOMIC DNA]</scope>
    <source>
        <strain evidence="3">ATCC 9039 / DSM 1715 / NCIMB 8712</strain>
    </source>
</reference>
<proteinExistence type="predicted"/>